<evidence type="ECO:0000313" key="2">
    <source>
        <dbReference type="EMBL" id="SPR02152.1"/>
    </source>
</evidence>
<keyword evidence="4" id="KW-1185">Reference proteome</keyword>
<dbReference type="PATRIC" id="fig|1359184.3.peg.74"/>
<organism evidence="1 3">
    <name type="scientific">Orientia tsutsugamushi str. Gilliam</name>
    <dbReference type="NCBI Taxonomy" id="1359184"/>
    <lineage>
        <taxon>Bacteria</taxon>
        <taxon>Pseudomonadati</taxon>
        <taxon>Pseudomonadota</taxon>
        <taxon>Alphaproteobacteria</taxon>
        <taxon>Rickettsiales</taxon>
        <taxon>Rickettsiaceae</taxon>
        <taxon>Rickettsieae</taxon>
        <taxon>Orientia</taxon>
    </lineage>
</organism>
<proteinExistence type="predicted"/>
<reference evidence="4" key="3">
    <citation type="submission" date="2018-03" db="EMBL/GenBank/DDBJ databases">
        <authorList>
            <person name="Batty M. E."/>
            <person name="Batty M E."/>
        </authorList>
    </citation>
    <scope>NUCLEOTIDE SEQUENCE [LARGE SCALE GENOMIC DNA]</scope>
    <source>
        <strain evidence="4">Gilliam</strain>
    </source>
</reference>
<gene>
    <name evidence="2" type="ORF">GILLIAM_00008</name>
    <name evidence="1" type="ORF">OTSGILL_0067</name>
</gene>
<evidence type="ECO:0000313" key="4">
    <source>
        <dbReference type="Proteomes" id="UP000244959"/>
    </source>
</evidence>
<protein>
    <submittedName>
        <fullName evidence="1">Uncharacterized protein</fullName>
    </submittedName>
</protein>
<name>A0A0F3MF41_ORITS</name>
<evidence type="ECO:0000313" key="3">
    <source>
        <dbReference type="Proteomes" id="UP000033769"/>
    </source>
</evidence>
<reference evidence="2" key="2">
    <citation type="submission" date="2018-03" db="EMBL/GenBank/DDBJ databases">
        <authorList>
            <person name="Keele B.F."/>
        </authorList>
    </citation>
    <scope>NUCLEOTIDE SEQUENCE [LARGE SCALE GENOMIC DNA]</scope>
    <source>
        <strain evidence="2">Gilliam</strain>
    </source>
</reference>
<sequence length="52" mass="6367">MELSKNYYYFTIVIYNEVLSIEKSDSRRKITLQPTDSINYYTKSIKEIKYYI</sequence>
<dbReference type="AlphaFoldDB" id="A0A0F3MF41"/>
<dbReference type="EMBL" id="LANO01000001">
    <property type="protein sequence ID" value="KJV54276.1"/>
    <property type="molecule type" value="Genomic_DNA"/>
</dbReference>
<evidence type="ECO:0000313" key="1">
    <source>
        <dbReference type="EMBL" id="KJV54276.1"/>
    </source>
</evidence>
<dbReference type="Proteomes" id="UP000033769">
    <property type="component" value="Unassembled WGS sequence"/>
</dbReference>
<dbReference type="Proteomes" id="UP000244959">
    <property type="component" value="Chromosome I"/>
</dbReference>
<accession>A0A0F3MF41</accession>
<dbReference type="EMBL" id="LS398551">
    <property type="protein sequence ID" value="SPR02152.1"/>
    <property type="molecule type" value="Genomic_DNA"/>
</dbReference>
<reference evidence="1 3" key="1">
    <citation type="submission" date="2015-02" db="EMBL/GenBank/DDBJ databases">
        <title>Genome Sequencing of Rickettsiales.</title>
        <authorList>
            <person name="Daugherty S.C."/>
            <person name="Su Q."/>
            <person name="Abolude K."/>
            <person name="Beier-Sexton M."/>
            <person name="Carlyon J.A."/>
            <person name="Carter R."/>
            <person name="Day N.P."/>
            <person name="Dumler S.J."/>
            <person name="Dyachenko V."/>
            <person name="Godinez A."/>
            <person name="Kurtti T.J."/>
            <person name="Lichay M."/>
            <person name="Mullins K.E."/>
            <person name="Ott S."/>
            <person name="Pappas-Brown V."/>
            <person name="Paris D.H."/>
            <person name="Patel P."/>
            <person name="Richards A.L."/>
            <person name="Sadzewicz L."/>
            <person name="Sears K."/>
            <person name="Seidman D."/>
            <person name="Sengamalay N."/>
            <person name="Stenos J."/>
            <person name="Tallon L.J."/>
            <person name="Vincent G."/>
            <person name="Fraser C.M."/>
            <person name="Munderloh U."/>
            <person name="Dunning-Hotopp J.C."/>
        </authorList>
    </citation>
    <scope>NUCLEOTIDE SEQUENCE [LARGE SCALE GENOMIC DNA]</scope>
    <source>
        <strain evidence="1 3">Gilliam</strain>
    </source>
</reference>